<feature type="domain" description="DUF7043" evidence="2">
    <location>
        <begin position="185"/>
        <end position="293"/>
    </location>
</feature>
<accession>A0AAD9NMI5</accession>
<comment type="caution">
    <text evidence="3">The sequence shown here is derived from an EMBL/GenBank/DDBJ whole genome shotgun (WGS) entry which is preliminary data.</text>
</comment>
<organism evidence="3 4">
    <name type="scientific">Ridgeia piscesae</name>
    <name type="common">Tubeworm</name>
    <dbReference type="NCBI Taxonomy" id="27915"/>
    <lineage>
        <taxon>Eukaryota</taxon>
        <taxon>Metazoa</taxon>
        <taxon>Spiralia</taxon>
        <taxon>Lophotrochozoa</taxon>
        <taxon>Annelida</taxon>
        <taxon>Polychaeta</taxon>
        <taxon>Sedentaria</taxon>
        <taxon>Canalipalpata</taxon>
        <taxon>Sabellida</taxon>
        <taxon>Siboglinidae</taxon>
        <taxon>Ridgeia</taxon>
    </lineage>
</organism>
<dbReference type="PANTHER" id="PTHR22255">
    <property type="entry name" value="LP06548P"/>
    <property type="match status" value="1"/>
</dbReference>
<dbReference type="PANTHER" id="PTHR22255:SF9">
    <property type="entry name" value="LP06548P"/>
    <property type="match status" value="1"/>
</dbReference>
<dbReference type="Proteomes" id="UP001209878">
    <property type="component" value="Unassembled WGS sequence"/>
</dbReference>
<dbReference type="InterPro" id="IPR055471">
    <property type="entry name" value="DUF7043"/>
</dbReference>
<dbReference type="EMBL" id="JAODUO010000947">
    <property type="protein sequence ID" value="KAK2172599.1"/>
    <property type="molecule type" value="Genomic_DNA"/>
</dbReference>
<evidence type="ECO:0000259" key="1">
    <source>
        <dbReference type="Pfam" id="PF23069"/>
    </source>
</evidence>
<name>A0AAD9NMI5_RIDPI</name>
<evidence type="ECO:0000313" key="3">
    <source>
        <dbReference type="EMBL" id="KAK2172599.1"/>
    </source>
</evidence>
<evidence type="ECO:0000313" key="4">
    <source>
        <dbReference type="Proteomes" id="UP001209878"/>
    </source>
</evidence>
<dbReference type="Pfam" id="PF23069">
    <property type="entry name" value="DUF7042"/>
    <property type="match status" value="1"/>
</dbReference>
<dbReference type="Pfam" id="PF23070">
    <property type="entry name" value="DUF7043"/>
    <property type="match status" value="1"/>
</dbReference>
<gene>
    <name evidence="3" type="ORF">NP493_948g00057</name>
</gene>
<dbReference type="InterPro" id="IPR055470">
    <property type="entry name" value="DUF7042"/>
</dbReference>
<reference evidence="3" key="1">
    <citation type="journal article" date="2023" name="Mol. Biol. Evol.">
        <title>Third-Generation Sequencing Reveals the Adaptive Role of the Epigenome in Three Deep-Sea Polychaetes.</title>
        <authorList>
            <person name="Perez M."/>
            <person name="Aroh O."/>
            <person name="Sun Y."/>
            <person name="Lan Y."/>
            <person name="Juniper S.K."/>
            <person name="Young C.R."/>
            <person name="Angers B."/>
            <person name="Qian P.Y."/>
        </authorList>
    </citation>
    <scope>NUCLEOTIDE SEQUENCE</scope>
    <source>
        <strain evidence="3">R07B-5</strain>
    </source>
</reference>
<keyword evidence="4" id="KW-1185">Reference proteome</keyword>
<sequence>MNRSLCGPGQGIICSLCRRTGYCINKHSLHHICAQIRVEAILYTLVREASTPLPCPFHGAYRFRYNENSGGFCENEASQIRQCASDAHFRFLFRPCAGVDYSFNKDVDFQCVATWKAGSDTYLYGKFSGDDVHDKDDAYRCFMYETLGSLVQLAVSADATCRGLRSPSDGPLVMELTRDASSEVAPSCVFPRWLTRSTWRDLAGRHVYSTDASGEVFSVALSGSPKRVTNSYRCVDMRTGNTSQTLALSSASDDCQVRYQCIKIIRRHRNVLEIHKGRYVDSASEVCSQQGLATASVHTIIPTRLASARCPYIGKYLMEPGRSTCKVDVVSGCDDVAHISIVSSCVPRPVGHLECLQTWTEDNRKYVIARRLRNGSPGTGANCFSFEHKGGTLRFTLDRLCNHGAPSIFNGAFRYTLQDQPEACDVMTTTRTIYETPKKKERAPQTKYIRNLKVKDYNETKPGEDAGKNASYSSCGDHTIRRITASLWYIHATAIVLLFACR</sequence>
<dbReference type="AlphaFoldDB" id="A0AAD9NMI5"/>
<evidence type="ECO:0000259" key="2">
    <source>
        <dbReference type="Pfam" id="PF23070"/>
    </source>
</evidence>
<proteinExistence type="predicted"/>
<feature type="domain" description="DUF7042" evidence="1">
    <location>
        <begin position="52"/>
        <end position="177"/>
    </location>
</feature>
<protein>
    <submittedName>
        <fullName evidence="3">Uncharacterized protein</fullName>
    </submittedName>
</protein>